<comment type="caution">
    <text evidence="8">The sequence shown here is derived from an EMBL/GenBank/DDBJ whole genome shotgun (WGS) entry which is preliminary data.</text>
</comment>
<keyword evidence="9" id="KW-1185">Reference proteome</keyword>
<keyword evidence="5 6" id="KW-0472">Membrane</keyword>
<dbReference type="PANTHER" id="PTHR36115">
    <property type="entry name" value="PROLINE-RICH ANTIGEN HOMOLOG-RELATED"/>
    <property type="match status" value="1"/>
</dbReference>
<dbReference type="InterPro" id="IPR010432">
    <property type="entry name" value="RDD"/>
</dbReference>
<organism evidence="8 9">
    <name type="scientific">Actinoallomurus liliacearum</name>
    <dbReference type="NCBI Taxonomy" id="1080073"/>
    <lineage>
        <taxon>Bacteria</taxon>
        <taxon>Bacillati</taxon>
        <taxon>Actinomycetota</taxon>
        <taxon>Actinomycetes</taxon>
        <taxon>Streptosporangiales</taxon>
        <taxon>Thermomonosporaceae</taxon>
        <taxon>Actinoallomurus</taxon>
    </lineage>
</organism>
<evidence type="ECO:0000313" key="9">
    <source>
        <dbReference type="Proteomes" id="UP001500212"/>
    </source>
</evidence>
<evidence type="ECO:0000256" key="4">
    <source>
        <dbReference type="ARBA" id="ARBA00022989"/>
    </source>
</evidence>
<evidence type="ECO:0000256" key="5">
    <source>
        <dbReference type="ARBA" id="ARBA00023136"/>
    </source>
</evidence>
<feature type="transmembrane region" description="Helical" evidence="6">
    <location>
        <begin position="48"/>
        <end position="69"/>
    </location>
</feature>
<keyword evidence="2" id="KW-1003">Cell membrane</keyword>
<dbReference type="InterPro" id="IPR016795">
    <property type="entry name" value="UCP021697"/>
</dbReference>
<name>A0ABP8TWE6_9ACTN</name>
<evidence type="ECO:0000256" key="2">
    <source>
        <dbReference type="ARBA" id="ARBA00022475"/>
    </source>
</evidence>
<dbReference type="PANTHER" id="PTHR36115:SF6">
    <property type="entry name" value="PROLINE-RICH ANTIGEN HOMOLOG"/>
    <property type="match status" value="1"/>
</dbReference>
<feature type="domain" description="RDD" evidence="7">
    <location>
        <begin position="11"/>
        <end position="120"/>
    </location>
</feature>
<gene>
    <name evidence="8" type="ORF">GCM10023195_68410</name>
</gene>
<accession>A0ABP8TWE6</accession>
<dbReference type="InterPro" id="IPR051791">
    <property type="entry name" value="Pra-immunoreactive"/>
</dbReference>
<evidence type="ECO:0000259" key="7">
    <source>
        <dbReference type="Pfam" id="PF06271"/>
    </source>
</evidence>
<protein>
    <submittedName>
        <fullName evidence="8">RDD family protein</fullName>
    </submittedName>
</protein>
<sequence length="126" mass="13456">MGLPREGTGAVAGYGRRLGALVIDWLIALAIAAALAGALHVGPQTRSLLTLLVFGVMAWLLTGLVGTTLGKRLCGLRVVRLDGRPVGPFWALVRTVLLVLVVPALIWDRDYRGLHDRAANTVVVRL</sequence>
<dbReference type="Pfam" id="PF06271">
    <property type="entry name" value="RDD"/>
    <property type="match status" value="1"/>
</dbReference>
<feature type="transmembrane region" description="Helical" evidence="6">
    <location>
        <begin position="20"/>
        <end position="41"/>
    </location>
</feature>
<keyword evidence="3 6" id="KW-0812">Transmembrane</keyword>
<proteinExistence type="predicted"/>
<feature type="transmembrane region" description="Helical" evidence="6">
    <location>
        <begin position="89"/>
        <end position="107"/>
    </location>
</feature>
<reference evidence="9" key="1">
    <citation type="journal article" date="2019" name="Int. J. Syst. Evol. Microbiol.">
        <title>The Global Catalogue of Microorganisms (GCM) 10K type strain sequencing project: providing services to taxonomists for standard genome sequencing and annotation.</title>
        <authorList>
            <consortium name="The Broad Institute Genomics Platform"/>
            <consortium name="The Broad Institute Genome Sequencing Center for Infectious Disease"/>
            <person name="Wu L."/>
            <person name="Ma J."/>
        </authorList>
    </citation>
    <scope>NUCLEOTIDE SEQUENCE [LARGE SCALE GENOMIC DNA]</scope>
    <source>
        <strain evidence="9">JCM 17938</strain>
    </source>
</reference>
<keyword evidence="4 6" id="KW-1133">Transmembrane helix</keyword>
<evidence type="ECO:0000256" key="3">
    <source>
        <dbReference type="ARBA" id="ARBA00022692"/>
    </source>
</evidence>
<comment type="subcellular location">
    <subcellularLocation>
        <location evidence="1">Cell membrane</location>
        <topology evidence="1">Multi-pass membrane protein</topology>
    </subcellularLocation>
</comment>
<evidence type="ECO:0000256" key="1">
    <source>
        <dbReference type="ARBA" id="ARBA00004651"/>
    </source>
</evidence>
<dbReference type="Proteomes" id="UP001500212">
    <property type="component" value="Unassembled WGS sequence"/>
</dbReference>
<dbReference type="EMBL" id="BAABHJ010000028">
    <property type="protein sequence ID" value="GAA4615507.1"/>
    <property type="molecule type" value="Genomic_DNA"/>
</dbReference>
<dbReference type="PIRSF" id="PIRSF021697">
    <property type="entry name" value="UCP021697"/>
    <property type="match status" value="1"/>
</dbReference>
<evidence type="ECO:0000256" key="6">
    <source>
        <dbReference type="SAM" id="Phobius"/>
    </source>
</evidence>
<evidence type="ECO:0000313" key="8">
    <source>
        <dbReference type="EMBL" id="GAA4615507.1"/>
    </source>
</evidence>